<dbReference type="PRINTS" id="PR01415">
    <property type="entry name" value="ANKYRIN"/>
</dbReference>
<name>A0ABM4D9R5_HYDVU</name>
<dbReference type="RefSeq" id="XP_065671087.1">
    <property type="nucleotide sequence ID" value="XM_065815015.1"/>
</dbReference>
<dbReference type="PANTHER" id="PTHR24198:SF165">
    <property type="entry name" value="ANKYRIN REPEAT-CONTAINING PROTEIN-RELATED"/>
    <property type="match status" value="1"/>
</dbReference>
<evidence type="ECO:0000256" key="1">
    <source>
        <dbReference type="ARBA" id="ARBA00022737"/>
    </source>
</evidence>
<feature type="compositionally biased region" description="Polar residues" evidence="3">
    <location>
        <begin position="1070"/>
        <end position="1081"/>
    </location>
</feature>
<dbReference type="InterPro" id="IPR002110">
    <property type="entry name" value="Ankyrin_rpt"/>
</dbReference>
<feature type="region of interest" description="Disordered" evidence="3">
    <location>
        <begin position="1058"/>
        <end position="1081"/>
    </location>
</feature>
<dbReference type="Pfam" id="PF00612">
    <property type="entry name" value="IQ"/>
    <property type="match status" value="1"/>
</dbReference>
<dbReference type="InterPro" id="IPR036770">
    <property type="entry name" value="Ankyrin_rpt-contain_sf"/>
</dbReference>
<gene>
    <name evidence="5" type="primary">LOC100215232</name>
</gene>
<sequence length="1124" mass="127089">MEVVSENLNILCEKKQLSPLHLLAINGNKQLLQDHLSSGKWNINEVDHMGRTPLIYSILGDQVDCVLLLLKEGASIDDVDIDERTALHWASYQGNHRLVKILLSKGANKTKCDKEGKTPLHFSTSHDNIKVMHCLVKSMKKEEIDIPDYQKMTALCWSVFYGRIDYVKLLLRYGASTKSFDKEQRTLLHWCSENKDASILNILLEEDNTTLNRQDSDNRSALHMYVGQSSYCLVKNILTKDGIEINIRDKFGRTPLHWAAVLGNTKIVSLLFDNGADYNIGDNNGVRPLQYAAQNNFYETVKIMLEKKGVKDIPDNEHSTALMWAAMKGWDKVLEILLSKEVSHVNAIDIHKQSALHMSTQGGHLNCVKLLIKYGADVNLPDGKQHIPLFYACASGNTEIVNELLKHCSPRSLEECDLEGRCPLHYAAMVDRTDIIKVLMQSQPNPNIKDNAGCPPLHFAAYGGFVHCMSVLLENGANVNNQDNEGRTALHWACKSGSLDAVKLLVSRFNAKVNVLEFNGGQLSALDYAYLEDHQDVAFYLTENNAYTGAFLKDFSASKIQAIWKGYKIRKIMDSIKHHNLHNNFYKKSPKSSNYNTTNKHIKEKYCKENFQTLEDIITVSKVQHNSGVYNVIDSSFENMKSSRSSISFQSASPKSSLYGIANDNFVKPEYLQGPKFLQVNDNPLSLRKSNPSSVVSVNFSNDIYKTCNDKTVKENNDRIFNLHHQDSKLPGSDCQDINSNILQKSQFTNKDINNNISHKNLKESALQTLPSANIVNNNYYNKSYSRYGINNESASNSQFSTNSTSTNEMRSKCQSSPMTYYKDISSKYGPSSSNSKEYLSKYQLSNNDEFSSNNNKTLFKHDTTNHSFMSPTSRKSSTPTDIAKITKTLNKNISSQDTSSSKNSSVFFLCCTNDVNSPWSKFKRDQQRITMIRNKIDAAVKIQRFYRKFAKKTNNNVERKNLETNVKNKHVAPLNCIMVSNSGSSVFTENEDISNDDNLYEVAALVIQLAWREYLKKQLMVTITRYESTNSDLSNESLLGSPIYQNDILEDKHIQATTEQSRQFRKPRLQSNENNSLKKSVNMSVKKKHLLATLSYEQKSPYSASVGAKSVSNGNKSQHYQCI</sequence>
<feature type="region of interest" description="Disordered" evidence="3">
    <location>
        <begin position="854"/>
        <end position="880"/>
    </location>
</feature>
<evidence type="ECO:0000256" key="3">
    <source>
        <dbReference type="SAM" id="MobiDB-lite"/>
    </source>
</evidence>
<feature type="compositionally biased region" description="Low complexity" evidence="3">
    <location>
        <begin position="791"/>
        <end position="808"/>
    </location>
</feature>
<keyword evidence="1" id="KW-0677">Repeat</keyword>
<dbReference type="GeneID" id="100215232"/>
<dbReference type="Proteomes" id="UP001652625">
    <property type="component" value="Chromosome 13"/>
</dbReference>
<proteinExistence type="predicted"/>
<evidence type="ECO:0000313" key="5">
    <source>
        <dbReference type="RefSeq" id="XP_065671087.1"/>
    </source>
</evidence>
<feature type="region of interest" description="Disordered" evidence="3">
    <location>
        <begin position="791"/>
        <end position="817"/>
    </location>
</feature>
<feature type="compositionally biased region" description="Polar residues" evidence="3">
    <location>
        <begin position="866"/>
        <end position="880"/>
    </location>
</feature>
<dbReference type="SMART" id="SM00248">
    <property type="entry name" value="ANK"/>
    <property type="match status" value="16"/>
</dbReference>
<dbReference type="Gene3D" id="1.25.40.20">
    <property type="entry name" value="Ankyrin repeat-containing domain"/>
    <property type="match status" value="2"/>
</dbReference>
<accession>A0ABM4D9R5</accession>
<keyword evidence="4" id="KW-1185">Reference proteome</keyword>
<dbReference type="SUPFAM" id="SSF48403">
    <property type="entry name" value="Ankyrin repeat"/>
    <property type="match status" value="2"/>
</dbReference>
<protein>
    <submittedName>
        <fullName evidence="5">Inversin</fullName>
    </submittedName>
</protein>
<dbReference type="PANTHER" id="PTHR24198">
    <property type="entry name" value="ANKYRIN REPEAT AND PROTEIN KINASE DOMAIN-CONTAINING PROTEIN"/>
    <property type="match status" value="1"/>
</dbReference>
<dbReference type="Pfam" id="PF12796">
    <property type="entry name" value="Ank_2"/>
    <property type="match status" value="4"/>
</dbReference>
<evidence type="ECO:0000313" key="4">
    <source>
        <dbReference type="Proteomes" id="UP001652625"/>
    </source>
</evidence>
<evidence type="ECO:0000256" key="2">
    <source>
        <dbReference type="ARBA" id="ARBA00023043"/>
    </source>
</evidence>
<dbReference type="InterPro" id="IPR000048">
    <property type="entry name" value="IQ_motif_EF-hand-BS"/>
</dbReference>
<reference evidence="5" key="1">
    <citation type="submission" date="2025-08" db="UniProtKB">
        <authorList>
            <consortium name="RefSeq"/>
        </authorList>
    </citation>
    <scope>IDENTIFICATION</scope>
</reference>
<keyword evidence="2" id="KW-0040">ANK repeat</keyword>
<organism evidence="4 5">
    <name type="scientific">Hydra vulgaris</name>
    <name type="common">Hydra</name>
    <name type="synonym">Hydra attenuata</name>
    <dbReference type="NCBI Taxonomy" id="6087"/>
    <lineage>
        <taxon>Eukaryota</taxon>
        <taxon>Metazoa</taxon>
        <taxon>Cnidaria</taxon>
        <taxon>Hydrozoa</taxon>
        <taxon>Hydroidolina</taxon>
        <taxon>Anthoathecata</taxon>
        <taxon>Aplanulata</taxon>
        <taxon>Hydridae</taxon>
        <taxon>Hydra</taxon>
    </lineage>
</organism>
<dbReference type="CDD" id="cd23767">
    <property type="entry name" value="IQCD"/>
    <property type="match status" value="1"/>
</dbReference>
<dbReference type="Pfam" id="PF13637">
    <property type="entry name" value="Ank_4"/>
    <property type="match status" value="1"/>
</dbReference>